<comment type="subcellular location">
    <subcellularLocation>
        <location evidence="9">Cytoplasm</location>
    </subcellularLocation>
</comment>
<dbReference type="CDD" id="cd00859">
    <property type="entry name" value="HisRS_anticodon"/>
    <property type="match status" value="1"/>
</dbReference>
<dbReference type="InterPro" id="IPR004154">
    <property type="entry name" value="Anticodon-bd"/>
</dbReference>
<evidence type="ECO:0000256" key="8">
    <source>
        <dbReference type="ARBA" id="ARBA00047639"/>
    </source>
</evidence>
<organism evidence="11 12">
    <name type="scientific">Tumebacillus lacus</name>
    <dbReference type="NCBI Taxonomy" id="2995335"/>
    <lineage>
        <taxon>Bacteria</taxon>
        <taxon>Bacillati</taxon>
        <taxon>Bacillota</taxon>
        <taxon>Bacilli</taxon>
        <taxon>Bacillales</taxon>
        <taxon>Alicyclobacillaceae</taxon>
        <taxon>Tumebacillus</taxon>
    </lineage>
</organism>
<dbReference type="NCBIfam" id="TIGR00442">
    <property type="entry name" value="hisS"/>
    <property type="match status" value="1"/>
</dbReference>
<dbReference type="EC" id="6.1.1.21" evidence="9"/>
<keyword evidence="6 9" id="KW-0648">Protein biosynthesis</keyword>
<evidence type="ECO:0000256" key="6">
    <source>
        <dbReference type="ARBA" id="ARBA00022917"/>
    </source>
</evidence>
<evidence type="ECO:0000256" key="1">
    <source>
        <dbReference type="ARBA" id="ARBA00008226"/>
    </source>
</evidence>
<evidence type="ECO:0000256" key="9">
    <source>
        <dbReference type="HAMAP-Rule" id="MF_00127"/>
    </source>
</evidence>
<evidence type="ECO:0000256" key="5">
    <source>
        <dbReference type="ARBA" id="ARBA00022840"/>
    </source>
</evidence>
<comment type="similarity">
    <text evidence="1 9">Belongs to the class-II aminoacyl-tRNA synthetase family.</text>
</comment>
<dbReference type="InterPro" id="IPR041715">
    <property type="entry name" value="HisRS-like_core"/>
</dbReference>
<evidence type="ECO:0000313" key="11">
    <source>
        <dbReference type="EMBL" id="MCX7570326.1"/>
    </source>
</evidence>
<dbReference type="InterPro" id="IPR015807">
    <property type="entry name" value="His-tRNA-ligase"/>
</dbReference>
<protein>
    <recommendedName>
        <fullName evidence="9">Histidine--tRNA ligase</fullName>
        <ecNumber evidence="9">6.1.1.21</ecNumber>
    </recommendedName>
    <alternativeName>
        <fullName evidence="9">Histidyl-tRNA synthetase</fullName>
        <shortName evidence="9">HisRS</shortName>
    </alternativeName>
</protein>
<dbReference type="EMBL" id="JAPMLT010000004">
    <property type="protein sequence ID" value="MCX7570326.1"/>
    <property type="molecule type" value="Genomic_DNA"/>
</dbReference>
<dbReference type="Gene3D" id="3.40.50.800">
    <property type="entry name" value="Anticodon-binding domain"/>
    <property type="match status" value="1"/>
</dbReference>
<dbReference type="InterPro" id="IPR033656">
    <property type="entry name" value="HisRS_anticodon"/>
</dbReference>
<dbReference type="PROSITE" id="PS50862">
    <property type="entry name" value="AA_TRNA_LIGASE_II"/>
    <property type="match status" value="1"/>
</dbReference>
<comment type="subunit">
    <text evidence="9">Homodimer.</text>
</comment>
<evidence type="ECO:0000313" key="12">
    <source>
        <dbReference type="Proteomes" id="UP001208017"/>
    </source>
</evidence>
<keyword evidence="7 9" id="KW-0030">Aminoacyl-tRNA synthetase</keyword>
<keyword evidence="4 9" id="KW-0547">Nucleotide-binding</keyword>
<feature type="domain" description="Aminoacyl-transfer RNA synthetases class-II family profile" evidence="10">
    <location>
        <begin position="7"/>
        <end position="320"/>
    </location>
</feature>
<evidence type="ECO:0000256" key="7">
    <source>
        <dbReference type="ARBA" id="ARBA00023146"/>
    </source>
</evidence>
<dbReference type="Gene3D" id="3.30.930.10">
    <property type="entry name" value="Bira Bifunctional Protein, Domain 2"/>
    <property type="match status" value="1"/>
</dbReference>
<comment type="caution">
    <text evidence="11">The sequence shown here is derived from an EMBL/GenBank/DDBJ whole genome shotgun (WGS) entry which is preliminary data.</text>
</comment>
<accession>A0ABT3X1K7</accession>
<dbReference type="SUPFAM" id="SSF52954">
    <property type="entry name" value="Class II aaRS ABD-related"/>
    <property type="match status" value="1"/>
</dbReference>
<keyword evidence="12" id="KW-1185">Reference proteome</keyword>
<keyword evidence="2 9" id="KW-0963">Cytoplasm</keyword>
<dbReference type="InterPro" id="IPR004516">
    <property type="entry name" value="HisRS/HisZ"/>
</dbReference>
<sequence length="416" mass="46574">MLINRPRGTNDILPGDVEKWQFVEETAREVCRRFNVKEIRTPIFEHTELFQRGVGDTTDIVQKEMYTFEDRGERSLTLRPEGTAAVTRAYTENKLYAQPAPQKLFYIGPMFRYERPQSGRYRQFHQFGVEVLGVNDPAVDAEVIALAMTFLHEIGLQDLSLEINSVGSPDSRTHYRDILREHLTPVKEQLCKDCQTRFDKNPMRILDCKVDTCKGLTQDAPYMLDHLVEADAEHFKALCEYLDSFGVEYKVNPRMVRGLDYYTQTAFEIIESGSTIGGGGRYNGLVEQVGGPESPGIGFAFGVERCLIALNTQQVTPDIPTGLDVFLVSLGEAAQKATSALLQEFRISGLVADKDYLGKSMKAQMKAADRQQARRVVILGDDELAQGVANVKDMATGEQSTVGIDELTSHLLSTLE</sequence>
<dbReference type="GO" id="GO:0004821">
    <property type="term" value="F:histidine-tRNA ligase activity"/>
    <property type="evidence" value="ECO:0007669"/>
    <property type="project" value="UniProtKB-EC"/>
</dbReference>
<evidence type="ECO:0000256" key="4">
    <source>
        <dbReference type="ARBA" id="ARBA00022741"/>
    </source>
</evidence>
<dbReference type="CDD" id="cd00773">
    <property type="entry name" value="HisRS-like_core"/>
    <property type="match status" value="1"/>
</dbReference>
<dbReference type="Pfam" id="PF13393">
    <property type="entry name" value="tRNA-synt_His"/>
    <property type="match status" value="1"/>
</dbReference>
<name>A0ABT3X1K7_9BACL</name>
<evidence type="ECO:0000256" key="3">
    <source>
        <dbReference type="ARBA" id="ARBA00022598"/>
    </source>
</evidence>
<gene>
    <name evidence="9 11" type="primary">hisS</name>
    <name evidence="11" type="ORF">OS242_10155</name>
</gene>
<keyword evidence="5 9" id="KW-0067">ATP-binding</keyword>
<dbReference type="Pfam" id="PF03129">
    <property type="entry name" value="HGTP_anticodon"/>
    <property type="match status" value="1"/>
</dbReference>
<dbReference type="RefSeq" id="WP_267151573.1">
    <property type="nucleotide sequence ID" value="NZ_JAPMLT010000004.1"/>
</dbReference>
<dbReference type="PIRSF" id="PIRSF001549">
    <property type="entry name" value="His-tRNA_synth"/>
    <property type="match status" value="1"/>
</dbReference>
<dbReference type="Proteomes" id="UP001208017">
    <property type="component" value="Unassembled WGS sequence"/>
</dbReference>
<dbReference type="SUPFAM" id="SSF55681">
    <property type="entry name" value="Class II aaRS and biotin synthetases"/>
    <property type="match status" value="1"/>
</dbReference>
<dbReference type="PANTHER" id="PTHR43707:SF1">
    <property type="entry name" value="HISTIDINE--TRNA LIGASE, MITOCHONDRIAL-RELATED"/>
    <property type="match status" value="1"/>
</dbReference>
<evidence type="ECO:0000259" key="10">
    <source>
        <dbReference type="PROSITE" id="PS50862"/>
    </source>
</evidence>
<dbReference type="HAMAP" id="MF_00127">
    <property type="entry name" value="His_tRNA_synth"/>
    <property type="match status" value="1"/>
</dbReference>
<keyword evidence="3 9" id="KW-0436">Ligase</keyword>
<dbReference type="InterPro" id="IPR006195">
    <property type="entry name" value="aa-tRNA-synth_II"/>
</dbReference>
<comment type="catalytic activity">
    <reaction evidence="8 9">
        <text>tRNA(His) + L-histidine + ATP = L-histidyl-tRNA(His) + AMP + diphosphate + H(+)</text>
        <dbReference type="Rhea" id="RHEA:17313"/>
        <dbReference type="Rhea" id="RHEA-COMP:9665"/>
        <dbReference type="Rhea" id="RHEA-COMP:9689"/>
        <dbReference type="ChEBI" id="CHEBI:15378"/>
        <dbReference type="ChEBI" id="CHEBI:30616"/>
        <dbReference type="ChEBI" id="CHEBI:33019"/>
        <dbReference type="ChEBI" id="CHEBI:57595"/>
        <dbReference type="ChEBI" id="CHEBI:78442"/>
        <dbReference type="ChEBI" id="CHEBI:78527"/>
        <dbReference type="ChEBI" id="CHEBI:456215"/>
        <dbReference type="EC" id="6.1.1.21"/>
    </reaction>
</comment>
<proteinExistence type="inferred from homology"/>
<dbReference type="PANTHER" id="PTHR43707">
    <property type="entry name" value="HISTIDYL-TRNA SYNTHETASE"/>
    <property type="match status" value="1"/>
</dbReference>
<evidence type="ECO:0000256" key="2">
    <source>
        <dbReference type="ARBA" id="ARBA00022490"/>
    </source>
</evidence>
<dbReference type="InterPro" id="IPR045864">
    <property type="entry name" value="aa-tRNA-synth_II/BPL/LPL"/>
</dbReference>
<reference evidence="11 12" key="1">
    <citation type="submission" date="2022-11" db="EMBL/GenBank/DDBJ databases">
        <title>Study of microbial diversity in lake waters.</title>
        <authorList>
            <person name="Zhang J."/>
        </authorList>
    </citation>
    <scope>NUCLEOTIDE SEQUENCE [LARGE SCALE GENOMIC DNA]</scope>
    <source>
        <strain evidence="11 12">DT12</strain>
    </source>
</reference>
<dbReference type="InterPro" id="IPR036621">
    <property type="entry name" value="Anticodon-bd_dom_sf"/>
</dbReference>